<keyword evidence="2" id="KW-1185">Reference proteome</keyword>
<dbReference type="AlphaFoldDB" id="A0A225E4C4"/>
<protein>
    <submittedName>
        <fullName evidence="1">Uncharacterized protein</fullName>
    </submittedName>
</protein>
<name>A0A225E4C4_9BACT</name>
<proteinExistence type="predicted"/>
<dbReference type="EMBL" id="NIDE01000003">
    <property type="protein sequence ID" value="OWK44339.1"/>
    <property type="molecule type" value="Genomic_DNA"/>
</dbReference>
<reference evidence="2" key="1">
    <citation type="submission" date="2017-06" db="EMBL/GenBank/DDBJ databases">
        <title>Genome analysis of Fimbriiglobus ruber SP5, the first member of the order Planctomycetales with confirmed chitinolytic capability.</title>
        <authorList>
            <person name="Ravin N.V."/>
            <person name="Rakitin A.L."/>
            <person name="Ivanova A.A."/>
            <person name="Beletsky A.V."/>
            <person name="Kulichevskaya I.S."/>
            <person name="Mardanov A.V."/>
            <person name="Dedysh S.N."/>
        </authorList>
    </citation>
    <scope>NUCLEOTIDE SEQUENCE [LARGE SCALE GENOMIC DNA]</scope>
    <source>
        <strain evidence="2">SP5</strain>
    </source>
</reference>
<gene>
    <name evidence="1" type="ORF">FRUB_02271</name>
</gene>
<evidence type="ECO:0000313" key="2">
    <source>
        <dbReference type="Proteomes" id="UP000214646"/>
    </source>
</evidence>
<sequence>MKERLGATGSSEIEERLKAFIARHAGGSASPWVLRGTRAVAVLEAIGSSDARKVLARLAGYRPGDLLCVDAASALARLEKRSNAK</sequence>
<dbReference type="Proteomes" id="UP000214646">
    <property type="component" value="Unassembled WGS sequence"/>
</dbReference>
<accession>A0A225E4C4</accession>
<organism evidence="1 2">
    <name type="scientific">Fimbriiglobus ruber</name>
    <dbReference type="NCBI Taxonomy" id="1908690"/>
    <lineage>
        <taxon>Bacteria</taxon>
        <taxon>Pseudomonadati</taxon>
        <taxon>Planctomycetota</taxon>
        <taxon>Planctomycetia</taxon>
        <taxon>Gemmatales</taxon>
        <taxon>Gemmataceae</taxon>
        <taxon>Fimbriiglobus</taxon>
    </lineage>
</organism>
<comment type="caution">
    <text evidence="1">The sequence shown here is derived from an EMBL/GenBank/DDBJ whole genome shotgun (WGS) entry which is preliminary data.</text>
</comment>
<evidence type="ECO:0000313" key="1">
    <source>
        <dbReference type="EMBL" id="OWK44339.1"/>
    </source>
</evidence>